<evidence type="ECO:0000313" key="1">
    <source>
        <dbReference type="EMBL" id="KAF4512011.1"/>
    </source>
</evidence>
<accession>A0A8H4PX63</accession>
<gene>
    <name evidence="1" type="ORF">G6O67_001197</name>
</gene>
<dbReference type="Proteomes" id="UP000557566">
    <property type="component" value="Unassembled WGS sequence"/>
</dbReference>
<proteinExistence type="predicted"/>
<evidence type="ECO:0000313" key="2">
    <source>
        <dbReference type="Proteomes" id="UP000557566"/>
    </source>
</evidence>
<keyword evidence="2" id="KW-1185">Reference proteome</keyword>
<comment type="caution">
    <text evidence="1">The sequence shown here is derived from an EMBL/GenBank/DDBJ whole genome shotgun (WGS) entry which is preliminary data.</text>
</comment>
<dbReference type="OrthoDB" id="4923327at2759"/>
<sequence length="101" mass="11106">MLRYIIQAGGFPFFRATAAHPSPGVQATKACLPNHPPLFIGETNIVLRRPKPRVGSPPKTLLDSQDKAVQTFAVSEGFSNRTGLSSWIPHHLRLPEVDGRH</sequence>
<dbReference type="AlphaFoldDB" id="A0A8H4PX63"/>
<dbReference type="EMBL" id="JAAVMX010000002">
    <property type="protein sequence ID" value="KAF4512011.1"/>
    <property type="molecule type" value="Genomic_DNA"/>
</dbReference>
<reference evidence="1 2" key="1">
    <citation type="journal article" date="2020" name="Genome Biol. Evol.">
        <title>A new high-quality draft genome assembly of the Chinese cordyceps Ophiocordyceps sinensis.</title>
        <authorList>
            <person name="Shu R."/>
            <person name="Zhang J."/>
            <person name="Meng Q."/>
            <person name="Zhang H."/>
            <person name="Zhou G."/>
            <person name="Li M."/>
            <person name="Wu P."/>
            <person name="Zhao Y."/>
            <person name="Chen C."/>
            <person name="Qin Q."/>
        </authorList>
    </citation>
    <scope>NUCLEOTIDE SEQUENCE [LARGE SCALE GENOMIC DNA]</scope>
    <source>
        <strain evidence="1 2">IOZ07</strain>
    </source>
</reference>
<protein>
    <submittedName>
        <fullName evidence="1">Uncharacterized protein</fullName>
    </submittedName>
</protein>
<name>A0A8H4PX63_9HYPO</name>
<organism evidence="1 2">
    <name type="scientific">Ophiocordyceps sinensis</name>
    <dbReference type="NCBI Taxonomy" id="72228"/>
    <lineage>
        <taxon>Eukaryota</taxon>
        <taxon>Fungi</taxon>
        <taxon>Dikarya</taxon>
        <taxon>Ascomycota</taxon>
        <taxon>Pezizomycotina</taxon>
        <taxon>Sordariomycetes</taxon>
        <taxon>Hypocreomycetidae</taxon>
        <taxon>Hypocreales</taxon>
        <taxon>Ophiocordycipitaceae</taxon>
        <taxon>Ophiocordyceps</taxon>
    </lineage>
</organism>